<sequence>MSPMEQFVMPTKSILGNNMFSQFVELQLNQVKKLNQHKKEKIDVPLTSKGKSKIEPKFTGLTNFSSMEWASIIYNARDVSNQWRSQKGDDDEDEGEDDDDDDNDDDDDGDNNDGDNDEEEPLGTYRDYCDMGQGEGNDGHGVGA</sequence>
<dbReference type="OrthoDB" id="10628200at2759"/>
<evidence type="ECO:0000313" key="3">
    <source>
        <dbReference type="Proteomes" id="UP000593560"/>
    </source>
</evidence>
<name>A0A7J9G4W8_9ROSI</name>
<dbReference type="Proteomes" id="UP000593560">
    <property type="component" value="Unassembled WGS sequence"/>
</dbReference>
<feature type="region of interest" description="Disordered" evidence="1">
    <location>
        <begin position="78"/>
        <end position="144"/>
    </location>
</feature>
<reference evidence="2 3" key="1">
    <citation type="journal article" date="2019" name="Genome Biol. Evol.">
        <title>Insights into the evolution of the New World diploid cottons (Gossypium, subgenus Houzingenia) based on genome sequencing.</title>
        <authorList>
            <person name="Grover C.E."/>
            <person name="Arick M.A. 2nd"/>
            <person name="Thrash A."/>
            <person name="Conover J.L."/>
            <person name="Sanders W.S."/>
            <person name="Peterson D.G."/>
            <person name="Frelichowski J.E."/>
            <person name="Scheffler J.A."/>
            <person name="Scheffler B.E."/>
            <person name="Wendel J.F."/>
        </authorList>
    </citation>
    <scope>NUCLEOTIDE SEQUENCE [LARGE SCALE GENOMIC DNA]</scope>
    <source>
        <strain evidence="2">0</strain>
        <tissue evidence="2">Leaf</tissue>
    </source>
</reference>
<feature type="compositionally biased region" description="Gly residues" evidence="1">
    <location>
        <begin position="133"/>
        <end position="144"/>
    </location>
</feature>
<feature type="compositionally biased region" description="Acidic residues" evidence="1">
    <location>
        <begin position="89"/>
        <end position="121"/>
    </location>
</feature>
<dbReference type="EMBL" id="JABFAD010000002">
    <property type="protein sequence ID" value="MBA0792649.1"/>
    <property type="molecule type" value="Genomic_DNA"/>
</dbReference>
<gene>
    <name evidence="2" type="ORF">Gohar_017128</name>
</gene>
<evidence type="ECO:0000313" key="2">
    <source>
        <dbReference type="EMBL" id="MBA0792649.1"/>
    </source>
</evidence>
<organism evidence="2 3">
    <name type="scientific">Gossypium harknessii</name>
    <dbReference type="NCBI Taxonomy" id="34285"/>
    <lineage>
        <taxon>Eukaryota</taxon>
        <taxon>Viridiplantae</taxon>
        <taxon>Streptophyta</taxon>
        <taxon>Embryophyta</taxon>
        <taxon>Tracheophyta</taxon>
        <taxon>Spermatophyta</taxon>
        <taxon>Magnoliopsida</taxon>
        <taxon>eudicotyledons</taxon>
        <taxon>Gunneridae</taxon>
        <taxon>Pentapetalae</taxon>
        <taxon>rosids</taxon>
        <taxon>malvids</taxon>
        <taxon>Malvales</taxon>
        <taxon>Malvaceae</taxon>
        <taxon>Malvoideae</taxon>
        <taxon>Gossypium</taxon>
    </lineage>
</organism>
<accession>A0A7J9G4W8</accession>
<protein>
    <submittedName>
        <fullName evidence="2">Uncharacterized protein</fullName>
    </submittedName>
</protein>
<evidence type="ECO:0000256" key="1">
    <source>
        <dbReference type="SAM" id="MobiDB-lite"/>
    </source>
</evidence>
<proteinExistence type="predicted"/>
<comment type="caution">
    <text evidence="2">The sequence shown here is derived from an EMBL/GenBank/DDBJ whole genome shotgun (WGS) entry which is preliminary data.</text>
</comment>
<keyword evidence="3" id="KW-1185">Reference proteome</keyword>
<dbReference type="AlphaFoldDB" id="A0A7J9G4W8"/>